<dbReference type="EC" id="2.4.-.-" evidence="1"/>
<evidence type="ECO:0000313" key="1">
    <source>
        <dbReference type="EMBL" id="QZE12887.1"/>
    </source>
</evidence>
<sequence>MILISIVIPVYNVELYLENCIKSCLSGLKDHDPSSFEIILVNDESTDGSLSICEFYVRNYEFIRLINQTNGGLSNARNSGLKASKGQYIWFVDSDDLIIPSIISHIYNSLNGSYDLLWIDYITSNECYIEQNKSNFEVTGEKLYIDYLNDKNFAWRFIYNRQFLLKSNLYFYEGIYYEDFEFTPRVLAIANKCLVITKIGYIYNIRGNSISNSCSRKHIEDLLFIQERLLSNNKFSEKMKCKLLLSVKRRIRIIFNMLIDNGYNIKDFDLSFYSDYNILKIEISWLYYFYKFVRRTYILFK</sequence>
<organism evidence="1 2">
    <name type="scientific">Halosquirtibacter laminarini</name>
    <dbReference type="NCBI Taxonomy" id="3374600"/>
    <lineage>
        <taxon>Bacteria</taxon>
        <taxon>Pseudomonadati</taxon>
        <taxon>Bacteroidota</taxon>
        <taxon>Bacteroidia</taxon>
        <taxon>Marinilabiliales</taxon>
        <taxon>Prolixibacteraceae</taxon>
        <taxon>Halosquirtibacter</taxon>
    </lineage>
</organism>
<evidence type="ECO:0000313" key="2">
    <source>
        <dbReference type="Proteomes" id="UP000826212"/>
    </source>
</evidence>
<name>A0AC61NL79_9BACT</name>
<keyword evidence="1" id="KW-0328">Glycosyltransferase</keyword>
<reference evidence="1" key="1">
    <citation type="submission" date="2021-08" db="EMBL/GenBank/DDBJ databases">
        <title>Novel anaerobic bacterium isolated from sea squirt in East Sea, Republic of Korea.</title>
        <authorList>
            <person name="Nguyen T.H."/>
            <person name="Li Z."/>
            <person name="Lee Y.-J."/>
            <person name="Ko J."/>
            <person name="Kim S.-G."/>
        </authorList>
    </citation>
    <scope>NUCLEOTIDE SEQUENCE</scope>
    <source>
        <strain evidence="1">KCTC 25031</strain>
    </source>
</reference>
<proteinExistence type="predicted"/>
<gene>
    <name evidence="1" type="ORF">K4L44_09835</name>
</gene>
<dbReference type="Proteomes" id="UP000826212">
    <property type="component" value="Chromosome"/>
</dbReference>
<keyword evidence="2" id="KW-1185">Reference proteome</keyword>
<keyword evidence="1" id="KW-0808">Transferase</keyword>
<protein>
    <submittedName>
        <fullName evidence="1">Glycosyltransferase</fullName>
        <ecNumber evidence="1">2.4.-.-</ecNumber>
    </submittedName>
</protein>
<accession>A0AC61NL79</accession>
<dbReference type="EMBL" id="CP081303">
    <property type="protein sequence ID" value="QZE12887.1"/>
    <property type="molecule type" value="Genomic_DNA"/>
</dbReference>